<name>A0A7X0LTX5_9ACTN</name>
<dbReference type="InterPro" id="IPR050155">
    <property type="entry name" value="HAD-like_hydrolase_sf"/>
</dbReference>
<evidence type="ECO:0000256" key="4">
    <source>
        <dbReference type="ARBA" id="ARBA00069527"/>
    </source>
</evidence>
<dbReference type="SFLD" id="SFLDS00003">
    <property type="entry name" value="Haloacid_Dehalogenase"/>
    <property type="match status" value="1"/>
</dbReference>
<accession>A0A7X0LTX5</accession>
<dbReference type="NCBIfam" id="TIGR01549">
    <property type="entry name" value="HAD-SF-IA-v1"/>
    <property type="match status" value="1"/>
</dbReference>
<protein>
    <recommendedName>
        <fullName evidence="4">Tyrosine-protein kinase PtkA</fullName>
    </recommendedName>
    <alternativeName>
        <fullName evidence="5">Protein tyrosine kinase A</fullName>
    </alternativeName>
</protein>
<proteinExistence type="inferred from homology"/>
<dbReference type="SFLD" id="SFLDG01129">
    <property type="entry name" value="C1.5:_HAD__Beta-PGM__Phosphata"/>
    <property type="match status" value="1"/>
</dbReference>
<evidence type="ECO:0000313" key="8">
    <source>
        <dbReference type="Proteomes" id="UP000540423"/>
    </source>
</evidence>
<dbReference type="InterPro" id="IPR023214">
    <property type="entry name" value="HAD_sf"/>
</dbReference>
<dbReference type="PRINTS" id="PR00413">
    <property type="entry name" value="HADHALOGNASE"/>
</dbReference>
<sequence>MRHLAVFDLDGTLVDTPRAIVETFSAAFASLGEPVPDSAAIRATIGIPLERAFGSLLGVDPEDPYVRRGIEQYQLHFRELILPRASELLYPGVEPGLRRLHAQGVALAVATNKFHASADALLRAAGLRELFAQVVGADDVSNHKPHPESGLLILRTLDIPADRAVMVGDTTHDLLMANAAGLRSVAVTYGIHSPEELATAAPTWTAHTFDEVVTHLEAVLLPASESLLPPAPEAARPPAPETARPPAPEAALPLAPEGAAT</sequence>
<dbReference type="GO" id="GO:0005829">
    <property type="term" value="C:cytosol"/>
    <property type="evidence" value="ECO:0007669"/>
    <property type="project" value="TreeGrafter"/>
</dbReference>
<dbReference type="RefSeq" id="WP_185036049.1">
    <property type="nucleotide sequence ID" value="NZ_JACHEM010000023.1"/>
</dbReference>
<dbReference type="Pfam" id="PF13419">
    <property type="entry name" value="HAD_2"/>
    <property type="match status" value="1"/>
</dbReference>
<keyword evidence="7" id="KW-0378">Hydrolase</keyword>
<dbReference type="InterPro" id="IPR023198">
    <property type="entry name" value="PGP-like_dom2"/>
</dbReference>
<dbReference type="Gene3D" id="1.10.150.240">
    <property type="entry name" value="Putative phosphatase, domain 2"/>
    <property type="match status" value="1"/>
</dbReference>
<dbReference type="PANTHER" id="PTHR43434:SF24">
    <property type="entry name" value="HYDROLASE-RELATED"/>
    <property type="match status" value="1"/>
</dbReference>
<feature type="compositionally biased region" description="Pro residues" evidence="6">
    <location>
        <begin position="229"/>
        <end position="248"/>
    </location>
</feature>
<dbReference type="NCBIfam" id="TIGR01509">
    <property type="entry name" value="HAD-SF-IA-v3"/>
    <property type="match status" value="1"/>
</dbReference>
<comment type="caution">
    <text evidence="7">The sequence shown here is derived from an EMBL/GenBank/DDBJ whole genome shotgun (WGS) entry which is preliminary data.</text>
</comment>
<dbReference type="Proteomes" id="UP000540423">
    <property type="component" value="Unassembled WGS sequence"/>
</dbReference>
<dbReference type="GO" id="GO:0008967">
    <property type="term" value="F:phosphoglycolate phosphatase activity"/>
    <property type="evidence" value="ECO:0007669"/>
    <property type="project" value="TreeGrafter"/>
</dbReference>
<gene>
    <name evidence="7" type="ORF">HNQ79_006013</name>
</gene>
<dbReference type="SUPFAM" id="SSF56784">
    <property type="entry name" value="HAD-like"/>
    <property type="match status" value="1"/>
</dbReference>
<evidence type="ECO:0000256" key="2">
    <source>
        <dbReference type="ARBA" id="ARBA00023137"/>
    </source>
</evidence>
<reference evidence="7 8" key="1">
    <citation type="submission" date="2020-08" db="EMBL/GenBank/DDBJ databases">
        <title>Genomic Encyclopedia of Type Strains, Phase IV (KMG-IV): sequencing the most valuable type-strain genomes for metagenomic binning, comparative biology and taxonomic classification.</title>
        <authorList>
            <person name="Goeker M."/>
        </authorList>
    </citation>
    <scope>NUCLEOTIDE SEQUENCE [LARGE SCALE GENOMIC DNA]</scope>
    <source>
        <strain evidence="7 8">DSM 40141</strain>
    </source>
</reference>
<comment type="similarity">
    <text evidence="1">Belongs to the HAD-like hydrolase superfamily. CbbY/CbbZ/Gph/YieH family.</text>
</comment>
<dbReference type="PANTHER" id="PTHR43434">
    <property type="entry name" value="PHOSPHOGLYCOLATE PHOSPHATASE"/>
    <property type="match status" value="1"/>
</dbReference>
<evidence type="ECO:0000256" key="3">
    <source>
        <dbReference type="ARBA" id="ARBA00050405"/>
    </source>
</evidence>
<dbReference type="InterPro" id="IPR006439">
    <property type="entry name" value="HAD-SF_hydro_IA"/>
</dbReference>
<dbReference type="EMBL" id="JACHEM010000023">
    <property type="protein sequence ID" value="MBB6439501.1"/>
    <property type="molecule type" value="Genomic_DNA"/>
</dbReference>
<keyword evidence="2" id="KW-0829">Tyrosine-protein kinase</keyword>
<dbReference type="GO" id="GO:0006281">
    <property type="term" value="P:DNA repair"/>
    <property type="evidence" value="ECO:0007669"/>
    <property type="project" value="TreeGrafter"/>
</dbReference>
<dbReference type="GO" id="GO:0004713">
    <property type="term" value="F:protein tyrosine kinase activity"/>
    <property type="evidence" value="ECO:0007669"/>
    <property type="project" value="UniProtKB-KW"/>
</dbReference>
<evidence type="ECO:0000256" key="1">
    <source>
        <dbReference type="ARBA" id="ARBA00006171"/>
    </source>
</evidence>
<feature type="region of interest" description="Disordered" evidence="6">
    <location>
        <begin position="227"/>
        <end position="261"/>
    </location>
</feature>
<comment type="catalytic activity">
    <reaction evidence="3">
        <text>L-tyrosyl-[protein] + ATP = O-phospho-L-tyrosyl-[protein] + ADP + H(+)</text>
        <dbReference type="Rhea" id="RHEA:10596"/>
        <dbReference type="Rhea" id="RHEA-COMP:10136"/>
        <dbReference type="Rhea" id="RHEA-COMP:20101"/>
        <dbReference type="ChEBI" id="CHEBI:15378"/>
        <dbReference type="ChEBI" id="CHEBI:30616"/>
        <dbReference type="ChEBI" id="CHEBI:46858"/>
        <dbReference type="ChEBI" id="CHEBI:61978"/>
        <dbReference type="ChEBI" id="CHEBI:456216"/>
    </reaction>
    <physiologicalReaction direction="left-to-right" evidence="3">
        <dbReference type="Rhea" id="RHEA:10597"/>
    </physiologicalReaction>
</comment>
<keyword evidence="2" id="KW-0418">Kinase</keyword>
<keyword evidence="2" id="KW-0808">Transferase</keyword>
<dbReference type="AlphaFoldDB" id="A0A7X0LTX5"/>
<dbReference type="Gene3D" id="3.40.50.1000">
    <property type="entry name" value="HAD superfamily/HAD-like"/>
    <property type="match status" value="1"/>
</dbReference>
<keyword evidence="8" id="KW-1185">Reference proteome</keyword>
<evidence type="ECO:0000313" key="7">
    <source>
        <dbReference type="EMBL" id="MBB6439501.1"/>
    </source>
</evidence>
<dbReference type="FunFam" id="3.40.50.1000:FF:000022">
    <property type="entry name" value="Phosphoglycolate phosphatase"/>
    <property type="match status" value="1"/>
</dbReference>
<feature type="compositionally biased region" description="Low complexity" evidence="6">
    <location>
        <begin position="249"/>
        <end position="261"/>
    </location>
</feature>
<dbReference type="InterPro" id="IPR041492">
    <property type="entry name" value="HAD_2"/>
</dbReference>
<organism evidence="7 8">
    <name type="scientific">Streptomyces candidus</name>
    <dbReference type="NCBI Taxonomy" id="67283"/>
    <lineage>
        <taxon>Bacteria</taxon>
        <taxon>Bacillati</taxon>
        <taxon>Actinomycetota</taxon>
        <taxon>Actinomycetes</taxon>
        <taxon>Kitasatosporales</taxon>
        <taxon>Streptomycetaceae</taxon>
        <taxon>Streptomyces</taxon>
    </lineage>
</organism>
<evidence type="ECO:0000256" key="6">
    <source>
        <dbReference type="SAM" id="MobiDB-lite"/>
    </source>
</evidence>
<evidence type="ECO:0000256" key="5">
    <source>
        <dbReference type="ARBA" id="ARBA00080335"/>
    </source>
</evidence>
<dbReference type="SFLD" id="SFLDG01135">
    <property type="entry name" value="C1.5.6:_HAD__Beta-PGM__Phospha"/>
    <property type="match status" value="1"/>
</dbReference>
<dbReference type="InterPro" id="IPR036412">
    <property type="entry name" value="HAD-like_sf"/>
</dbReference>